<reference evidence="2 3" key="1">
    <citation type="submission" date="2021-03" db="EMBL/GenBank/DDBJ databases">
        <title>Haloterrigena longa sp. nov. and Haloterrigena limicola sp. nov., extremely halophilic archaea isolated from a salt lake.</title>
        <authorList>
            <person name="Henglin C."/>
        </authorList>
    </citation>
    <scope>NUCLEOTIDE SEQUENCE [LARGE SCALE GENOMIC DNA]</scope>
    <source>
        <strain evidence="2 3">KZCA68</strain>
    </source>
</reference>
<keyword evidence="1" id="KW-0812">Transmembrane</keyword>
<feature type="transmembrane region" description="Helical" evidence="1">
    <location>
        <begin position="99"/>
        <end position="121"/>
    </location>
</feature>
<dbReference type="RefSeq" id="WP_207290127.1">
    <property type="nucleotide sequence ID" value="NZ_CP071462.1"/>
</dbReference>
<dbReference type="EMBL" id="CP071462">
    <property type="protein sequence ID" value="QSX00407.1"/>
    <property type="molecule type" value="Genomic_DNA"/>
</dbReference>
<sequence>MSGDHSTGRTPRLEDPLLEEYWDWVAVALFLWLAVDLLTSLSAAATVGLEAELNPLMAWLLARHLAVVVAAHLAIAVAVAGLFAVLFARAQAVPRRFQWAVQVGIEGFLGTLVAVGLFAFANNMTVIVFGQGLF</sequence>
<evidence type="ECO:0000313" key="2">
    <source>
        <dbReference type="EMBL" id="QSX00407.1"/>
    </source>
</evidence>
<organism evidence="2 3">
    <name type="scientific">Haloterrigena alkaliphila</name>
    <dbReference type="NCBI Taxonomy" id="2816475"/>
    <lineage>
        <taxon>Archaea</taxon>
        <taxon>Methanobacteriati</taxon>
        <taxon>Methanobacteriota</taxon>
        <taxon>Stenosarchaea group</taxon>
        <taxon>Halobacteria</taxon>
        <taxon>Halobacteriales</taxon>
        <taxon>Natrialbaceae</taxon>
        <taxon>Haloterrigena</taxon>
    </lineage>
</organism>
<name>A0A8A2VGF0_9EURY</name>
<protein>
    <recommendedName>
        <fullName evidence="4">DUF5658 domain-containing protein</fullName>
    </recommendedName>
</protein>
<feature type="transmembrane region" description="Helical" evidence="1">
    <location>
        <begin position="65"/>
        <end position="87"/>
    </location>
</feature>
<dbReference type="AlphaFoldDB" id="A0A8A2VGF0"/>
<proteinExistence type="predicted"/>
<evidence type="ECO:0000256" key="1">
    <source>
        <dbReference type="SAM" id="Phobius"/>
    </source>
</evidence>
<keyword evidence="3" id="KW-1185">Reference proteome</keyword>
<keyword evidence="1" id="KW-0472">Membrane</keyword>
<evidence type="ECO:0008006" key="4">
    <source>
        <dbReference type="Google" id="ProtNLM"/>
    </source>
</evidence>
<dbReference type="Proteomes" id="UP000663203">
    <property type="component" value="Chromosome"/>
</dbReference>
<feature type="transmembrane region" description="Helical" evidence="1">
    <location>
        <begin position="21"/>
        <end position="45"/>
    </location>
</feature>
<keyword evidence="1" id="KW-1133">Transmembrane helix</keyword>
<evidence type="ECO:0000313" key="3">
    <source>
        <dbReference type="Proteomes" id="UP000663203"/>
    </source>
</evidence>
<gene>
    <name evidence="2" type="ORF">J0X25_05415</name>
</gene>
<dbReference type="GeneID" id="63186722"/>
<dbReference type="KEGG" id="hakz:J0X25_05415"/>
<accession>A0A8A2VGF0</accession>